<proteinExistence type="predicted"/>
<dbReference type="Proteomes" id="UP000245207">
    <property type="component" value="Unassembled WGS sequence"/>
</dbReference>
<protein>
    <submittedName>
        <fullName evidence="1">Kinesin motor domain-containing protein</fullName>
    </submittedName>
</protein>
<comment type="caution">
    <text evidence="1">The sequence shown here is derived from an EMBL/GenBank/DDBJ whole genome shotgun (WGS) entry which is preliminary data.</text>
</comment>
<reference evidence="1 2" key="1">
    <citation type="journal article" date="2018" name="Mol. Plant">
        <title>The genome of Artemisia annua provides insight into the evolution of Asteraceae family and artemisinin biosynthesis.</title>
        <authorList>
            <person name="Shen Q."/>
            <person name="Zhang L."/>
            <person name="Liao Z."/>
            <person name="Wang S."/>
            <person name="Yan T."/>
            <person name="Shi P."/>
            <person name="Liu M."/>
            <person name="Fu X."/>
            <person name="Pan Q."/>
            <person name="Wang Y."/>
            <person name="Lv Z."/>
            <person name="Lu X."/>
            <person name="Zhang F."/>
            <person name="Jiang W."/>
            <person name="Ma Y."/>
            <person name="Chen M."/>
            <person name="Hao X."/>
            <person name="Li L."/>
            <person name="Tang Y."/>
            <person name="Lv G."/>
            <person name="Zhou Y."/>
            <person name="Sun X."/>
            <person name="Brodelius P.E."/>
            <person name="Rose J.K.C."/>
            <person name="Tang K."/>
        </authorList>
    </citation>
    <scope>NUCLEOTIDE SEQUENCE [LARGE SCALE GENOMIC DNA]</scope>
    <source>
        <strain evidence="2">cv. Huhao1</strain>
        <tissue evidence="1">Leaf</tissue>
    </source>
</reference>
<dbReference type="AlphaFoldDB" id="A0A2U1QPJ9"/>
<evidence type="ECO:0000313" key="2">
    <source>
        <dbReference type="Proteomes" id="UP000245207"/>
    </source>
</evidence>
<name>A0A2U1QPJ9_ARTAN</name>
<dbReference type="STRING" id="35608.A0A2U1QPJ9"/>
<dbReference type="EMBL" id="PKPP01000002">
    <property type="protein sequence ID" value="PWA99908.1"/>
    <property type="molecule type" value="Genomic_DNA"/>
</dbReference>
<accession>A0A2U1QPJ9</accession>
<keyword evidence="2" id="KW-1185">Reference proteome</keyword>
<organism evidence="1 2">
    <name type="scientific">Artemisia annua</name>
    <name type="common">Sweet wormwood</name>
    <dbReference type="NCBI Taxonomy" id="35608"/>
    <lineage>
        <taxon>Eukaryota</taxon>
        <taxon>Viridiplantae</taxon>
        <taxon>Streptophyta</taxon>
        <taxon>Embryophyta</taxon>
        <taxon>Tracheophyta</taxon>
        <taxon>Spermatophyta</taxon>
        <taxon>Magnoliopsida</taxon>
        <taxon>eudicotyledons</taxon>
        <taxon>Gunneridae</taxon>
        <taxon>Pentapetalae</taxon>
        <taxon>asterids</taxon>
        <taxon>campanulids</taxon>
        <taxon>Asterales</taxon>
        <taxon>Asteraceae</taxon>
        <taxon>Asteroideae</taxon>
        <taxon>Anthemideae</taxon>
        <taxon>Artemisiinae</taxon>
        <taxon>Artemisia</taxon>
    </lineage>
</organism>
<gene>
    <name evidence="1" type="ORF">CTI12_AA001640</name>
</gene>
<sequence>MKSQKVQLQQQKVKQEDELFWQWKANHEKQLMQVKKDSRKNEFELNKLNALYKTKHKLFKGNHKELQELLKS</sequence>
<evidence type="ECO:0000313" key="1">
    <source>
        <dbReference type="EMBL" id="PWA99908.1"/>
    </source>
</evidence>